<accession>A0A832QC47</accession>
<comment type="caution">
    <text evidence="1">The sequence shown here is derived from an EMBL/GenBank/DDBJ whole genome shotgun (WGS) entry which is preliminary data.</text>
</comment>
<evidence type="ECO:0000313" key="2">
    <source>
        <dbReference type="Proteomes" id="UP000576550"/>
    </source>
</evidence>
<organism evidence="1 2">
    <name type="scientific">Candidatus Dojkabacteria bacterium</name>
    <dbReference type="NCBI Taxonomy" id="2099670"/>
    <lineage>
        <taxon>Bacteria</taxon>
        <taxon>Candidatus Dojkabacteria</taxon>
    </lineage>
</organism>
<sequence>MDKDPILSVYPLLAETIQDGLNRTRIGEKVLIEHSYEDKRFLLHLTPELREVLFFKAERDHLQDLILRGLRITEGKGLQGIPTKSLLHGYEDNRTTAEKTKNLRNGKGRITEGIQQLILLTEDFGGPSQLCLGNWMSIVLPEGLDIERQDGSIYTDSEFITELVVNGLKVTDIEKNAEEMTPNL</sequence>
<evidence type="ECO:0000313" key="1">
    <source>
        <dbReference type="EMBL" id="HHX99384.1"/>
    </source>
</evidence>
<reference evidence="1 2" key="1">
    <citation type="journal article" date="2020" name="Biotechnol. Biofuels">
        <title>New insights from the biogas microbiome by comprehensive genome-resolved metagenomics of nearly 1600 species originating from multiple anaerobic digesters.</title>
        <authorList>
            <person name="Campanaro S."/>
            <person name="Treu L."/>
            <person name="Rodriguez-R L.M."/>
            <person name="Kovalovszki A."/>
            <person name="Ziels R.M."/>
            <person name="Maus I."/>
            <person name="Zhu X."/>
            <person name="Kougias P.G."/>
            <person name="Basile A."/>
            <person name="Luo G."/>
            <person name="Schluter A."/>
            <person name="Konstantinidis K.T."/>
            <person name="Angelidaki I."/>
        </authorList>
    </citation>
    <scope>NUCLEOTIDE SEQUENCE [LARGE SCALE GENOMIC DNA]</scope>
    <source>
        <strain evidence="1">AS05jafATM_89</strain>
    </source>
</reference>
<gene>
    <name evidence="1" type="ORF">GX533_01735</name>
</gene>
<protein>
    <submittedName>
        <fullName evidence="1">Uncharacterized protein</fullName>
    </submittedName>
</protein>
<dbReference type="Proteomes" id="UP000576550">
    <property type="component" value="Unassembled WGS sequence"/>
</dbReference>
<dbReference type="AlphaFoldDB" id="A0A832QC47"/>
<name>A0A832QC47_9BACT</name>
<dbReference type="EMBL" id="DUTP01000003">
    <property type="protein sequence ID" value="HHX99384.1"/>
    <property type="molecule type" value="Genomic_DNA"/>
</dbReference>
<proteinExistence type="predicted"/>